<evidence type="ECO:0000313" key="1">
    <source>
        <dbReference type="EMBL" id="RLL17572.1"/>
    </source>
</evidence>
<keyword evidence="2" id="KW-1185">Reference proteome</keyword>
<comment type="caution">
    <text evidence="1">The sequence shown here is derived from an EMBL/GenBank/DDBJ whole genome shotgun (WGS) entry which is preliminary data.</text>
</comment>
<name>A0ABX9TS05_9GAMM</name>
<gene>
    <name evidence="1" type="ORF">D9K81_17000</name>
</gene>
<organism evidence="1 2">
    <name type="scientific">Acinetobacter chengduensis</name>
    <dbReference type="NCBI Taxonomy" id="2420890"/>
    <lineage>
        <taxon>Bacteria</taxon>
        <taxon>Pseudomonadati</taxon>
        <taxon>Pseudomonadota</taxon>
        <taxon>Gammaproteobacteria</taxon>
        <taxon>Moraxellales</taxon>
        <taxon>Moraxellaceae</taxon>
        <taxon>Acinetobacter</taxon>
    </lineage>
</organism>
<sequence>MRCISTFLEDIDHEMPRFSEINIDRKAFKIDGNHGIKVHCEKRELKSVDYFDNHPQKGFLYLEFSDLIANDEYIANKIKTIEMAQLPVKLTKELRKNFYNTIHRELVQKIKDTLHLKTLMDDYIVNIPDYFNSLGKFVIVIAPIEVGKRADVGRCMDRWKTAIMTSMPKGMFSEVVFVPLDVFCA</sequence>
<dbReference type="EMBL" id="RCHC01000030">
    <property type="protein sequence ID" value="RLL17572.1"/>
    <property type="molecule type" value="Genomic_DNA"/>
</dbReference>
<dbReference type="RefSeq" id="WP_120376060.1">
    <property type="nucleotide sequence ID" value="NZ_RCHC01000030.1"/>
</dbReference>
<reference evidence="1 2" key="1">
    <citation type="submission" date="2018-09" db="EMBL/GenBank/DDBJ databases">
        <title>The draft genome of Acinetobacter sp. strains.</title>
        <authorList>
            <person name="Qin J."/>
            <person name="Feng Y."/>
            <person name="Zong Z."/>
        </authorList>
    </citation>
    <scope>NUCLEOTIDE SEQUENCE [LARGE SCALE GENOMIC DNA]</scope>
    <source>
        <strain evidence="1 2">WCHAc060005</strain>
    </source>
</reference>
<evidence type="ECO:0000313" key="2">
    <source>
        <dbReference type="Proteomes" id="UP000280271"/>
    </source>
</evidence>
<dbReference type="Proteomes" id="UP000280271">
    <property type="component" value="Unassembled WGS sequence"/>
</dbReference>
<accession>A0ABX9TS05</accession>
<protein>
    <submittedName>
        <fullName evidence="1">Uncharacterized protein</fullName>
    </submittedName>
</protein>
<proteinExistence type="predicted"/>